<evidence type="ECO:0000313" key="2">
    <source>
        <dbReference type="EMBL" id="ARO45070.1"/>
    </source>
</evidence>
<dbReference type="EMBL" id="KX009062">
    <property type="protein sequence ID" value="ARO45161.1"/>
    <property type="molecule type" value="Genomic_DNA"/>
</dbReference>
<name>A0A2P0QF15_PSESF</name>
<accession>A0A2P0QF15</accession>
<evidence type="ECO:0000313" key="3">
    <source>
        <dbReference type="EMBL" id="ARO45161.1"/>
    </source>
</evidence>
<protein>
    <submittedName>
        <fullName evidence="1">Uncharacterized protein</fullName>
    </submittedName>
</protein>
<dbReference type="RefSeq" id="WP_230462035.1">
    <property type="nucleotide sequence ID" value="NZ_CP017011.1"/>
</dbReference>
<evidence type="ECO:0000313" key="4">
    <source>
        <dbReference type="EMBL" id="ARO45203.1"/>
    </source>
</evidence>
<dbReference type="EMBL" id="KX009061">
    <property type="protein sequence ID" value="ARO45070.1"/>
    <property type="molecule type" value="Genomic_DNA"/>
</dbReference>
<sequence length="317" mass="36386">MNITAFYQLLMNEDWHTSWSDDPSVYWAGEVSHERIHQMALTHGPAFAWLLSEFRKREFSGPAWGTTNLPHLPPPTEPTISALIDLRADFEQLAFVSGEQDASCILGRCKYLGAIYPYGDTVPALISSVGALRKIWREGQNEAVLAHQSLRPAADLDELLRTQTESLDRQKRALQGDRMEGDVNVSALHPTLGRLYWRYVYEGDCNMPDYYSITDQVRLALQLPEDWRDDKHLHWMHKSHLSDVLTNDMYGDYWQEEDEDTFETIHCFDGHLADLQTRSGQSGREFVNWLLTAEWVDVPRPKNNDDSESSTQSEIGL</sequence>
<geneLocation type="plasmid" evidence="4">
    <name>pPU_RT811</name>
</geneLocation>
<geneLocation type="plasmid" evidence="1">
    <name>pUR_RT594</name>
</geneLocation>
<dbReference type="AlphaFoldDB" id="A0A2P0QF15"/>
<geneLocation type="plasmid" evidence="2">
    <name>pUR_RT652</name>
</geneLocation>
<keyword evidence="1" id="KW-0614">Plasmid</keyword>
<dbReference type="EMBL" id="KX009063">
    <property type="protein sequence ID" value="ARO45203.1"/>
    <property type="molecule type" value="Genomic_DNA"/>
</dbReference>
<geneLocation type="plasmid" evidence="3">
    <name>pUR_B4A</name>
</geneLocation>
<proteinExistence type="predicted"/>
<dbReference type="EMBL" id="KX009060">
    <property type="protein sequence ID" value="ARO44965.1"/>
    <property type="molecule type" value="Genomic_DNA"/>
</dbReference>
<reference evidence="1" key="1">
    <citation type="submission" date="2016-03" db="EMBL/GenBank/DDBJ databases">
        <title>The evolution of Pseudomonas syringae pv. actinidiae in New Zealand.</title>
        <authorList>
            <person name="Taiaroa G."/>
            <person name="Poulter R.T.M."/>
            <person name="Lamont I."/>
            <person name="Stockwell P."/>
            <person name="Butler M.I."/>
        </authorList>
    </citation>
    <scope>NUCLEOTIDE SEQUENCE</scope>
    <source>
        <strain evidence="3">B4A</strain>
        <strain evidence="1">RT594</strain>
        <strain evidence="2">RT652</strain>
        <strain evidence="4">RT811</strain>
        <plasmid evidence="4">pPU_RT811</plasmid>
        <plasmid evidence="3">pUR_B4A</plasmid>
        <plasmid evidence="1">pUR_RT594</plasmid>
        <plasmid evidence="2">pUR_RT652</plasmid>
    </source>
</reference>
<organism evidence="1">
    <name type="scientific">Pseudomonas syringae pv. actinidiae</name>
    <dbReference type="NCBI Taxonomy" id="103796"/>
    <lineage>
        <taxon>Bacteria</taxon>
        <taxon>Pseudomonadati</taxon>
        <taxon>Pseudomonadota</taxon>
        <taxon>Gammaproteobacteria</taxon>
        <taxon>Pseudomonadales</taxon>
        <taxon>Pseudomonadaceae</taxon>
        <taxon>Pseudomonas</taxon>
        <taxon>Pseudomonas syringae</taxon>
    </lineage>
</organism>
<evidence type="ECO:0000313" key="1">
    <source>
        <dbReference type="EMBL" id="ARO44965.1"/>
    </source>
</evidence>